<keyword evidence="3" id="KW-1185">Reference proteome</keyword>
<evidence type="ECO:0000313" key="3">
    <source>
        <dbReference type="Proteomes" id="UP001156670"/>
    </source>
</evidence>
<dbReference type="EMBL" id="BSOB01000037">
    <property type="protein sequence ID" value="GLQ94276.1"/>
    <property type="molecule type" value="Genomic_DNA"/>
</dbReference>
<feature type="transmembrane region" description="Helical" evidence="1">
    <location>
        <begin position="66"/>
        <end position="85"/>
    </location>
</feature>
<keyword evidence="1" id="KW-0472">Membrane</keyword>
<dbReference type="RefSeq" id="WP_284321978.1">
    <property type="nucleotide sequence ID" value="NZ_BSOB01000037.1"/>
</dbReference>
<feature type="transmembrane region" description="Helical" evidence="1">
    <location>
        <begin position="214"/>
        <end position="237"/>
    </location>
</feature>
<keyword evidence="1" id="KW-0812">Transmembrane</keyword>
<comment type="caution">
    <text evidence="2">The sequence shown here is derived from an EMBL/GenBank/DDBJ whole genome shotgun (WGS) entry which is preliminary data.</text>
</comment>
<dbReference type="Proteomes" id="UP001156670">
    <property type="component" value="Unassembled WGS sequence"/>
</dbReference>
<reference evidence="3" key="1">
    <citation type="journal article" date="2019" name="Int. J. Syst. Evol. Microbiol.">
        <title>The Global Catalogue of Microorganisms (GCM) 10K type strain sequencing project: providing services to taxonomists for standard genome sequencing and annotation.</title>
        <authorList>
            <consortium name="The Broad Institute Genomics Platform"/>
            <consortium name="The Broad Institute Genome Sequencing Center for Infectious Disease"/>
            <person name="Wu L."/>
            <person name="Ma J."/>
        </authorList>
    </citation>
    <scope>NUCLEOTIDE SEQUENCE [LARGE SCALE GENOMIC DNA]</scope>
    <source>
        <strain evidence="3">NBRC 111980</strain>
    </source>
</reference>
<protein>
    <submittedName>
        <fullName evidence="2">Membrane protein</fullName>
    </submittedName>
</protein>
<dbReference type="InterPro" id="IPR009781">
    <property type="entry name" value="DUF1345"/>
</dbReference>
<feature type="transmembrane region" description="Helical" evidence="1">
    <location>
        <begin position="106"/>
        <end position="124"/>
    </location>
</feature>
<organism evidence="2 3">
    <name type="scientific">Dyella acidisoli</name>
    <dbReference type="NCBI Taxonomy" id="1867834"/>
    <lineage>
        <taxon>Bacteria</taxon>
        <taxon>Pseudomonadati</taxon>
        <taxon>Pseudomonadota</taxon>
        <taxon>Gammaproteobacteria</taxon>
        <taxon>Lysobacterales</taxon>
        <taxon>Rhodanobacteraceae</taxon>
        <taxon>Dyella</taxon>
    </lineage>
</organism>
<proteinExistence type="predicted"/>
<name>A0ABQ5XSC6_9GAMM</name>
<sequence>MSAAEPPDEQRLSTSSVGKPATRARRRLWAPLRFVRARPLLMVSSVVFVVACVVLSMAGVRLASALLLGFDCGALLFLSLLARMFTRANAAHMARQARCQDTGRRTTLWVAVTVSVVVMAALFTEMHAAKSGGLQAMGMAAASIVLSWLFMNTMYALHYAHGYYGDFGKQHEGLQFPGSQQPDYWDFVYFAFVIGMCFQVSDVQITSHTLRRTVLFHSVVAFFFNVFIIAISVNIAAGLA</sequence>
<evidence type="ECO:0000256" key="1">
    <source>
        <dbReference type="SAM" id="Phobius"/>
    </source>
</evidence>
<dbReference type="Pfam" id="PF07077">
    <property type="entry name" value="DUF1345"/>
    <property type="match status" value="1"/>
</dbReference>
<feature type="transmembrane region" description="Helical" evidence="1">
    <location>
        <begin position="136"/>
        <end position="157"/>
    </location>
</feature>
<evidence type="ECO:0000313" key="2">
    <source>
        <dbReference type="EMBL" id="GLQ94276.1"/>
    </source>
</evidence>
<gene>
    <name evidence="2" type="ORF">GCM10007901_32270</name>
</gene>
<keyword evidence="1" id="KW-1133">Transmembrane helix</keyword>
<accession>A0ABQ5XSC6</accession>
<feature type="transmembrane region" description="Helical" evidence="1">
    <location>
        <begin position="40"/>
        <end position="60"/>
    </location>
</feature>